<dbReference type="InterPro" id="IPR037893">
    <property type="entry name" value="CS_CacyBP"/>
</dbReference>
<evidence type="ECO:0000256" key="10">
    <source>
        <dbReference type="SAM" id="Coils"/>
    </source>
</evidence>
<evidence type="ECO:0000313" key="14">
    <source>
        <dbReference type="EMBL" id="KAJ1520955.1"/>
    </source>
</evidence>
<dbReference type="PROSITE" id="PS51048">
    <property type="entry name" value="SGS"/>
    <property type="match status" value="1"/>
</dbReference>
<dbReference type="EMBL" id="JAPTSV010000014">
    <property type="protein sequence ID" value="KAJ1520955.1"/>
    <property type="molecule type" value="Genomic_DNA"/>
</dbReference>
<comment type="function">
    <text evidence="9">May be involved in calcium-dependent ubiquitination and subsequent proteasomal degradation of target proteins. Probably serves as a molecular bridge in ubiquitin E3 complexes. Participates in the ubiquitin-mediated degradation of beta-catenin (CTNNB1).</text>
</comment>
<evidence type="ECO:0000313" key="15">
    <source>
        <dbReference type="Proteomes" id="UP001075354"/>
    </source>
</evidence>
<accession>A0AAV7X7F9</accession>
<dbReference type="Gene3D" id="4.10.860.10">
    <property type="entry name" value="UVR domain"/>
    <property type="match status" value="1"/>
</dbReference>
<feature type="domain" description="CS" evidence="13">
    <location>
        <begin position="77"/>
        <end position="171"/>
    </location>
</feature>
<feature type="domain" description="SGS" evidence="12">
    <location>
        <begin position="155"/>
        <end position="249"/>
    </location>
</feature>
<organism evidence="14 15">
    <name type="scientific">Megalurothrips usitatus</name>
    <name type="common">bean blossom thrips</name>
    <dbReference type="NCBI Taxonomy" id="439358"/>
    <lineage>
        <taxon>Eukaryota</taxon>
        <taxon>Metazoa</taxon>
        <taxon>Ecdysozoa</taxon>
        <taxon>Arthropoda</taxon>
        <taxon>Hexapoda</taxon>
        <taxon>Insecta</taxon>
        <taxon>Pterygota</taxon>
        <taxon>Neoptera</taxon>
        <taxon>Paraneoptera</taxon>
        <taxon>Thysanoptera</taxon>
        <taxon>Terebrantia</taxon>
        <taxon>Thripoidea</taxon>
        <taxon>Thripidae</taxon>
        <taxon>Megalurothrips</taxon>
    </lineage>
</organism>
<dbReference type="InterPro" id="IPR037201">
    <property type="entry name" value="CacyBP_N"/>
</dbReference>
<evidence type="ECO:0000259" key="13">
    <source>
        <dbReference type="PROSITE" id="PS51203"/>
    </source>
</evidence>
<dbReference type="Gene3D" id="2.60.40.790">
    <property type="match status" value="1"/>
</dbReference>
<dbReference type="GO" id="GO:0031625">
    <property type="term" value="F:ubiquitin protein ligase binding"/>
    <property type="evidence" value="ECO:0007669"/>
    <property type="project" value="InterPro"/>
</dbReference>
<dbReference type="Proteomes" id="UP001075354">
    <property type="component" value="Chromosome 14"/>
</dbReference>
<name>A0AAV7X7F9_9NEOP</name>
<evidence type="ECO:0000256" key="11">
    <source>
        <dbReference type="SAM" id="MobiDB-lite"/>
    </source>
</evidence>
<dbReference type="AlphaFoldDB" id="A0AAV7X7F9"/>
<keyword evidence="8" id="KW-0539">Nucleus</keyword>
<dbReference type="PANTHER" id="PTHR13164">
    <property type="entry name" value="CALICYLIN BINDING PROTEIN"/>
    <property type="match status" value="1"/>
</dbReference>
<evidence type="ECO:0000256" key="2">
    <source>
        <dbReference type="ARBA" id="ARBA00004496"/>
    </source>
</evidence>
<evidence type="ECO:0000256" key="8">
    <source>
        <dbReference type="ARBA" id="ARBA00023242"/>
    </source>
</evidence>
<keyword evidence="5" id="KW-0597">Phosphoprotein</keyword>
<keyword evidence="7" id="KW-0007">Acetylation</keyword>
<dbReference type="InterPro" id="IPR015120">
    <property type="entry name" value="Siah-Interact_N"/>
</dbReference>
<dbReference type="GO" id="GO:0005737">
    <property type="term" value="C:cytoplasm"/>
    <property type="evidence" value="ECO:0007669"/>
    <property type="project" value="UniProtKB-SubCell"/>
</dbReference>
<dbReference type="CDD" id="cd06468">
    <property type="entry name" value="p23_CacyBP"/>
    <property type="match status" value="1"/>
</dbReference>
<dbReference type="PANTHER" id="PTHR13164:SF3">
    <property type="entry name" value="CALCYCLIN-BINDING PROTEIN"/>
    <property type="match status" value="1"/>
</dbReference>
<evidence type="ECO:0000256" key="4">
    <source>
        <dbReference type="ARBA" id="ARBA00022490"/>
    </source>
</evidence>
<feature type="compositionally biased region" description="Basic and acidic residues" evidence="11">
    <location>
        <begin position="176"/>
        <end position="187"/>
    </location>
</feature>
<dbReference type="InterPro" id="IPR007699">
    <property type="entry name" value="SGS_dom"/>
</dbReference>
<protein>
    <recommendedName>
        <fullName evidence="3">Calcyclin-binding protein</fullName>
    </recommendedName>
</protein>
<evidence type="ECO:0000259" key="12">
    <source>
        <dbReference type="PROSITE" id="PS51048"/>
    </source>
</evidence>
<evidence type="ECO:0000256" key="7">
    <source>
        <dbReference type="ARBA" id="ARBA00022990"/>
    </source>
</evidence>
<dbReference type="GO" id="GO:0005634">
    <property type="term" value="C:nucleus"/>
    <property type="evidence" value="ECO:0007669"/>
    <property type="project" value="UniProtKB-SubCell"/>
</dbReference>
<dbReference type="PROSITE" id="PS51203">
    <property type="entry name" value="CS"/>
    <property type="match status" value="1"/>
</dbReference>
<keyword evidence="10" id="KW-0175">Coiled coil</keyword>
<comment type="caution">
    <text evidence="14">The sequence shown here is derived from an EMBL/GenBank/DDBJ whole genome shotgun (WGS) entry which is preliminary data.</text>
</comment>
<dbReference type="FunFam" id="2.60.40.790:FF:000006">
    <property type="entry name" value="calcyclin-binding protein-like"/>
    <property type="match status" value="1"/>
</dbReference>
<comment type="subcellular location">
    <subcellularLocation>
        <location evidence="2">Cytoplasm</location>
    </subcellularLocation>
    <subcellularLocation>
        <location evidence="1">Nucleus</location>
    </subcellularLocation>
</comment>
<dbReference type="SUPFAM" id="SSF49764">
    <property type="entry name" value="HSP20-like chaperones"/>
    <property type="match status" value="1"/>
</dbReference>
<dbReference type="InterPro" id="IPR008978">
    <property type="entry name" value="HSP20-like_chaperone"/>
</dbReference>
<reference evidence="14" key="1">
    <citation type="submission" date="2022-12" db="EMBL/GenBank/DDBJ databases">
        <title>Chromosome-level genome assembly of the bean flower thrips Megalurothrips usitatus.</title>
        <authorList>
            <person name="Ma L."/>
            <person name="Liu Q."/>
            <person name="Li H."/>
            <person name="Cai W."/>
        </authorList>
    </citation>
    <scope>NUCLEOTIDE SEQUENCE</scope>
    <source>
        <strain evidence="14">Cailab_2022a</strain>
    </source>
</reference>
<dbReference type="Pfam" id="PF04969">
    <property type="entry name" value="CS"/>
    <property type="match status" value="1"/>
</dbReference>
<dbReference type="GO" id="GO:0007507">
    <property type="term" value="P:heart development"/>
    <property type="evidence" value="ECO:0007669"/>
    <property type="project" value="TreeGrafter"/>
</dbReference>
<keyword evidence="6" id="KW-0833">Ubl conjugation pathway</keyword>
<dbReference type="SUPFAM" id="SSF140106">
    <property type="entry name" value="Calcyclin-binding protein-like"/>
    <property type="match status" value="1"/>
</dbReference>
<gene>
    <name evidence="14" type="ORF">ONE63_004031</name>
</gene>
<keyword evidence="4" id="KW-0963">Cytoplasm</keyword>
<dbReference type="InterPro" id="IPR007052">
    <property type="entry name" value="CS_dom"/>
</dbReference>
<proteinExistence type="predicted"/>
<sequence>MSATKLEELRLDAEELKKLLALATRQKVKDILSLDLRKVETDIIRLQEQMTKENEQNKASNSASAPIVSGGARCYDVKIMNYAWDQSDKFVKIFVTLKNVHSIPSDNISCEFKERSMALRVNGLEGRNHHLSILNLLEKINVEKSYWKVKNDNVIVYLVKSNSGQKWSHLTGGEKQVTDKKPPKYEPSDDPSSSIMGLLKQMYDDGDDEMKRTIAKAWASNQDKKTSVDMPGLYYIQLEKDELQTSNLN</sequence>
<evidence type="ECO:0000256" key="1">
    <source>
        <dbReference type="ARBA" id="ARBA00004123"/>
    </source>
</evidence>
<evidence type="ECO:0000256" key="3">
    <source>
        <dbReference type="ARBA" id="ARBA00015702"/>
    </source>
</evidence>
<evidence type="ECO:0000256" key="9">
    <source>
        <dbReference type="ARBA" id="ARBA00025145"/>
    </source>
</evidence>
<keyword evidence="15" id="KW-1185">Reference proteome</keyword>
<evidence type="ECO:0000256" key="6">
    <source>
        <dbReference type="ARBA" id="ARBA00022786"/>
    </source>
</evidence>
<feature type="coiled-coil region" evidence="10">
    <location>
        <begin position="6"/>
        <end position="56"/>
    </location>
</feature>
<feature type="region of interest" description="Disordered" evidence="11">
    <location>
        <begin position="169"/>
        <end position="195"/>
    </location>
</feature>
<dbReference type="InterPro" id="IPR052289">
    <property type="entry name" value="Calcyclin-binding_UBL-bridge"/>
</dbReference>
<evidence type="ECO:0000256" key="5">
    <source>
        <dbReference type="ARBA" id="ARBA00022553"/>
    </source>
</evidence>
<dbReference type="GO" id="GO:0044548">
    <property type="term" value="F:S100 protein binding"/>
    <property type="evidence" value="ECO:0007669"/>
    <property type="project" value="InterPro"/>
</dbReference>
<dbReference type="Pfam" id="PF09032">
    <property type="entry name" value="Siah-Interact_N"/>
    <property type="match status" value="1"/>
</dbReference>
<dbReference type="GO" id="GO:0015631">
    <property type="term" value="F:tubulin binding"/>
    <property type="evidence" value="ECO:0007669"/>
    <property type="project" value="InterPro"/>
</dbReference>